<dbReference type="RefSeq" id="WP_206967229.1">
    <property type="nucleotide sequence ID" value="NZ_BAAAJJ010000004.1"/>
</dbReference>
<keyword evidence="2" id="KW-1185">Reference proteome</keyword>
<sequence>MLGQDAVRPLLRGRWLKAADGQLDAEDGWWKRIPASADPGPLPLPTVSWRWDQLSDRAQPQ</sequence>
<evidence type="ECO:0000313" key="2">
    <source>
        <dbReference type="Proteomes" id="UP000664167"/>
    </source>
</evidence>
<dbReference type="EMBL" id="JAFLRJ010000340">
    <property type="protein sequence ID" value="MBO0515940.1"/>
    <property type="molecule type" value="Genomic_DNA"/>
</dbReference>
<accession>A0A939FF67</accession>
<dbReference type="AlphaFoldDB" id="A0A939FF67"/>
<protein>
    <submittedName>
        <fullName evidence="1">Uncharacterized protein</fullName>
    </submittedName>
</protein>
<evidence type="ECO:0000313" key="1">
    <source>
        <dbReference type="EMBL" id="MBO0515940.1"/>
    </source>
</evidence>
<proteinExistence type="predicted"/>
<name>A0A939FF67_9ACTN</name>
<gene>
    <name evidence="1" type="ORF">J0695_29810</name>
</gene>
<dbReference type="Proteomes" id="UP000664167">
    <property type="component" value="Unassembled WGS sequence"/>
</dbReference>
<reference evidence="1" key="1">
    <citation type="submission" date="2021-03" db="EMBL/GenBank/DDBJ databases">
        <title>Streptomyces poriferae sp. nov., a novel marine sponge-derived Actinobacteria species with anti-MRSA activity.</title>
        <authorList>
            <person name="Sandoval-Powers M."/>
            <person name="Kralova S."/>
            <person name="Nguyen G.-S."/>
            <person name="Fawwal D."/>
            <person name="Degnes K."/>
            <person name="Klinkenberg G."/>
            <person name="Sletta H."/>
            <person name="Wentzel A."/>
            <person name="Liles M.R."/>
        </authorList>
    </citation>
    <scope>NUCLEOTIDE SEQUENCE</scope>
    <source>
        <strain evidence="1">DSM 41794</strain>
    </source>
</reference>
<comment type="caution">
    <text evidence="1">The sequence shown here is derived from an EMBL/GenBank/DDBJ whole genome shotgun (WGS) entry which is preliminary data.</text>
</comment>
<organism evidence="1 2">
    <name type="scientific">Streptomyces beijiangensis</name>
    <dbReference type="NCBI Taxonomy" id="163361"/>
    <lineage>
        <taxon>Bacteria</taxon>
        <taxon>Bacillati</taxon>
        <taxon>Actinomycetota</taxon>
        <taxon>Actinomycetes</taxon>
        <taxon>Kitasatosporales</taxon>
        <taxon>Streptomycetaceae</taxon>
        <taxon>Streptomyces</taxon>
    </lineage>
</organism>